<name>A0A8J8NZC3_HALGN</name>
<protein>
    <submittedName>
        <fullName evidence="1">Uncharacterized protein</fullName>
    </submittedName>
</protein>
<sequence length="221" mass="25733">MLPFTIQQVTMKQTLDQYGRNNKRFSTVDRYYDKKRAGFKQIDLMKERELKVLGNALEGKIDEIQSFIKSTKCLLKQTEKSASSINEMTSKPNRAYQIRLQQSTELFNQTGDRRNVKSHTTIQSPASREFQGISSDVMVEQYRERIERKEILKNPSVIDYQFRPEITKIFGKGGTLEKQNPKYTQDLFDKAMNPKKGKLTAFEILIEKQEGRITNELAPDH</sequence>
<evidence type="ECO:0000313" key="2">
    <source>
        <dbReference type="Proteomes" id="UP000785679"/>
    </source>
</evidence>
<reference evidence="1" key="1">
    <citation type="submission" date="2019-06" db="EMBL/GenBank/DDBJ databases">
        <authorList>
            <person name="Zheng W."/>
        </authorList>
    </citation>
    <scope>NUCLEOTIDE SEQUENCE</scope>
    <source>
        <strain evidence="1">QDHG01</strain>
    </source>
</reference>
<keyword evidence="2" id="KW-1185">Reference proteome</keyword>
<dbReference type="EMBL" id="RRYP01003049">
    <property type="protein sequence ID" value="TNV84192.1"/>
    <property type="molecule type" value="Genomic_DNA"/>
</dbReference>
<dbReference type="Proteomes" id="UP000785679">
    <property type="component" value="Unassembled WGS sequence"/>
</dbReference>
<accession>A0A8J8NZC3</accession>
<evidence type="ECO:0000313" key="1">
    <source>
        <dbReference type="EMBL" id="TNV84192.1"/>
    </source>
</evidence>
<comment type="caution">
    <text evidence="1">The sequence shown here is derived from an EMBL/GenBank/DDBJ whole genome shotgun (WGS) entry which is preliminary data.</text>
</comment>
<organism evidence="1 2">
    <name type="scientific">Halteria grandinella</name>
    <dbReference type="NCBI Taxonomy" id="5974"/>
    <lineage>
        <taxon>Eukaryota</taxon>
        <taxon>Sar</taxon>
        <taxon>Alveolata</taxon>
        <taxon>Ciliophora</taxon>
        <taxon>Intramacronucleata</taxon>
        <taxon>Spirotrichea</taxon>
        <taxon>Stichotrichia</taxon>
        <taxon>Sporadotrichida</taxon>
        <taxon>Halteriidae</taxon>
        <taxon>Halteria</taxon>
    </lineage>
</organism>
<proteinExistence type="predicted"/>
<gene>
    <name evidence="1" type="ORF">FGO68_gene8221</name>
</gene>
<dbReference type="AlphaFoldDB" id="A0A8J8NZC3"/>